<evidence type="ECO:0008006" key="3">
    <source>
        <dbReference type="Google" id="ProtNLM"/>
    </source>
</evidence>
<dbReference type="InParanoid" id="G4YLR0"/>
<feature type="non-terminal residue" evidence="1">
    <location>
        <position position="1"/>
    </location>
</feature>
<dbReference type="OMA" id="GIMFEFL"/>
<dbReference type="InterPro" id="IPR011009">
    <property type="entry name" value="Kinase-like_dom_sf"/>
</dbReference>
<reference evidence="1 2" key="1">
    <citation type="journal article" date="2006" name="Science">
        <title>Phytophthora genome sequences uncover evolutionary origins and mechanisms of pathogenesis.</title>
        <authorList>
            <person name="Tyler B.M."/>
            <person name="Tripathy S."/>
            <person name="Zhang X."/>
            <person name="Dehal P."/>
            <person name="Jiang R.H."/>
            <person name="Aerts A."/>
            <person name="Arredondo F.D."/>
            <person name="Baxter L."/>
            <person name="Bensasson D."/>
            <person name="Beynon J.L."/>
            <person name="Chapman J."/>
            <person name="Damasceno C.M."/>
            <person name="Dorrance A.E."/>
            <person name="Dou D."/>
            <person name="Dickerman A.W."/>
            <person name="Dubchak I.L."/>
            <person name="Garbelotto M."/>
            <person name="Gijzen M."/>
            <person name="Gordon S.G."/>
            <person name="Govers F."/>
            <person name="Grunwald N.J."/>
            <person name="Huang W."/>
            <person name="Ivors K.L."/>
            <person name="Jones R.W."/>
            <person name="Kamoun S."/>
            <person name="Krampis K."/>
            <person name="Lamour K.H."/>
            <person name="Lee M.K."/>
            <person name="McDonald W.H."/>
            <person name="Medina M."/>
            <person name="Meijer H.J."/>
            <person name="Nordberg E.K."/>
            <person name="Maclean D.J."/>
            <person name="Ospina-Giraldo M.D."/>
            <person name="Morris P.F."/>
            <person name="Phuntumart V."/>
            <person name="Putnam N.H."/>
            <person name="Rash S."/>
            <person name="Rose J.K."/>
            <person name="Sakihama Y."/>
            <person name="Salamov A.A."/>
            <person name="Savidor A."/>
            <person name="Scheuring C.F."/>
            <person name="Smith B.M."/>
            <person name="Sobral B.W."/>
            <person name="Terry A."/>
            <person name="Torto-Alalibo T.A."/>
            <person name="Win J."/>
            <person name="Xu Z."/>
            <person name="Zhang H."/>
            <person name="Grigoriev I.V."/>
            <person name="Rokhsar D.S."/>
            <person name="Boore J.L."/>
        </authorList>
    </citation>
    <scope>NUCLEOTIDE SEQUENCE [LARGE SCALE GENOMIC DNA]</scope>
    <source>
        <strain evidence="1 2">P6497</strain>
    </source>
</reference>
<dbReference type="Proteomes" id="UP000002640">
    <property type="component" value="Unassembled WGS sequence"/>
</dbReference>
<dbReference type="KEGG" id="psoj:PHYSODRAFT_446155"/>
<feature type="non-terminal residue" evidence="1">
    <location>
        <position position="200"/>
    </location>
</feature>
<evidence type="ECO:0000313" key="2">
    <source>
        <dbReference type="Proteomes" id="UP000002640"/>
    </source>
</evidence>
<keyword evidence="2" id="KW-1185">Reference proteome</keyword>
<dbReference type="RefSeq" id="XP_009513955.1">
    <property type="nucleotide sequence ID" value="XM_009515660.1"/>
</dbReference>
<name>G4YLR0_PHYSP</name>
<accession>G4YLR0</accession>
<dbReference type="SMR" id="G4YLR0"/>
<evidence type="ECO:0000313" key="1">
    <source>
        <dbReference type="EMBL" id="EGZ26680.1"/>
    </source>
</evidence>
<gene>
    <name evidence="1" type="ORF">PHYSODRAFT_446155</name>
</gene>
<dbReference type="Gene3D" id="1.10.510.10">
    <property type="entry name" value="Transferase(Phosphotransferase) domain 1"/>
    <property type="match status" value="1"/>
</dbReference>
<protein>
    <recommendedName>
        <fullName evidence="3">Protein kinase domain-containing protein</fullName>
    </recommendedName>
</protein>
<dbReference type="AlphaFoldDB" id="G4YLR0"/>
<sequence length="200" mass="22602">LKHGVSRHGDGLNSQELDLISTLYDAVVRLSNVVVGDLPDWFAASERGWSLAVRSPAESEEKCVRQAAIWSELLHSNIRKFYGAYYVGRASFIHEPGRRLAEKSVVTWEDLLGCARGLHYLHERGIVHQNLSENHLLYSNFYRRGFLSGLDLVGLGAKGTNTRGQVLDIRAFGCVIFKLRYFKVGDQLPEVRPEFVLEDE</sequence>
<proteinExistence type="predicted"/>
<dbReference type="GeneID" id="20652797"/>
<dbReference type="SUPFAM" id="SSF56112">
    <property type="entry name" value="Protein kinase-like (PK-like)"/>
    <property type="match status" value="1"/>
</dbReference>
<dbReference type="EMBL" id="JH159151">
    <property type="protein sequence ID" value="EGZ26680.1"/>
    <property type="molecule type" value="Genomic_DNA"/>
</dbReference>
<organism evidence="1 2">
    <name type="scientific">Phytophthora sojae (strain P6497)</name>
    <name type="common">Soybean stem and root rot agent</name>
    <name type="synonym">Phytophthora megasperma f. sp. glycines</name>
    <dbReference type="NCBI Taxonomy" id="1094619"/>
    <lineage>
        <taxon>Eukaryota</taxon>
        <taxon>Sar</taxon>
        <taxon>Stramenopiles</taxon>
        <taxon>Oomycota</taxon>
        <taxon>Peronosporomycetes</taxon>
        <taxon>Peronosporales</taxon>
        <taxon>Peronosporaceae</taxon>
        <taxon>Phytophthora</taxon>
    </lineage>
</organism>